<reference evidence="10" key="1">
    <citation type="submission" date="2019-12" db="EMBL/GenBank/DDBJ databases">
        <title>Genome sequencing and annotation of Brassica cretica.</title>
        <authorList>
            <person name="Studholme D.J."/>
            <person name="Sarris P."/>
        </authorList>
    </citation>
    <scope>NUCLEOTIDE SEQUENCE</scope>
    <source>
        <strain evidence="10">PFS-109/04</strain>
        <tissue evidence="10">Leaf</tissue>
    </source>
</reference>
<dbReference type="EMBL" id="QGKX02001521">
    <property type="protein sequence ID" value="KAF3506703.1"/>
    <property type="molecule type" value="Genomic_DNA"/>
</dbReference>
<dbReference type="PANTHER" id="PTHR10177">
    <property type="entry name" value="CYCLINS"/>
    <property type="match status" value="1"/>
</dbReference>
<dbReference type="InterPro" id="IPR036915">
    <property type="entry name" value="Cyclin-like_sf"/>
</dbReference>
<dbReference type="Proteomes" id="UP000712600">
    <property type="component" value="Unassembled WGS sequence"/>
</dbReference>
<dbReference type="GO" id="GO:0044772">
    <property type="term" value="P:mitotic cell cycle phase transition"/>
    <property type="evidence" value="ECO:0007669"/>
    <property type="project" value="InterPro"/>
</dbReference>
<dbReference type="InterPro" id="IPR046965">
    <property type="entry name" value="Cyclin_A/B-like"/>
</dbReference>
<keyword evidence="7" id="KW-0472">Membrane</keyword>
<evidence type="ECO:0000259" key="9">
    <source>
        <dbReference type="SMART" id="SM01332"/>
    </source>
</evidence>
<comment type="caution">
    <text evidence="10">The sequence shown here is derived from an EMBL/GenBank/DDBJ whole genome shotgun (WGS) entry which is preliminary data.</text>
</comment>
<evidence type="ECO:0008006" key="12">
    <source>
        <dbReference type="Google" id="ProtNLM"/>
    </source>
</evidence>
<dbReference type="GO" id="GO:0051301">
    <property type="term" value="P:cell division"/>
    <property type="evidence" value="ECO:0007669"/>
    <property type="project" value="UniProtKB-KW"/>
</dbReference>
<organism evidence="10 11">
    <name type="scientific">Brassica cretica</name>
    <name type="common">Mustard</name>
    <dbReference type="NCBI Taxonomy" id="69181"/>
    <lineage>
        <taxon>Eukaryota</taxon>
        <taxon>Viridiplantae</taxon>
        <taxon>Streptophyta</taxon>
        <taxon>Embryophyta</taxon>
        <taxon>Tracheophyta</taxon>
        <taxon>Spermatophyta</taxon>
        <taxon>Magnoliopsida</taxon>
        <taxon>eudicotyledons</taxon>
        <taxon>Gunneridae</taxon>
        <taxon>Pentapetalae</taxon>
        <taxon>rosids</taxon>
        <taxon>malvids</taxon>
        <taxon>Brassicales</taxon>
        <taxon>Brassicaceae</taxon>
        <taxon>Brassiceae</taxon>
        <taxon>Brassica</taxon>
    </lineage>
</organism>
<dbReference type="InterPro" id="IPR039361">
    <property type="entry name" value="Cyclin"/>
</dbReference>
<evidence type="ECO:0000256" key="5">
    <source>
        <dbReference type="RuleBase" id="RU000383"/>
    </source>
</evidence>
<keyword evidence="7" id="KW-0812">Transmembrane</keyword>
<evidence type="ECO:0000256" key="2">
    <source>
        <dbReference type="ARBA" id="ARBA00022618"/>
    </source>
</evidence>
<feature type="domain" description="Cyclin C-terminal" evidence="9">
    <location>
        <begin position="249"/>
        <end position="329"/>
    </location>
</feature>
<dbReference type="InterPro" id="IPR006671">
    <property type="entry name" value="Cyclin_N"/>
</dbReference>
<evidence type="ECO:0000313" key="11">
    <source>
        <dbReference type="Proteomes" id="UP000712600"/>
    </source>
</evidence>
<dbReference type="SMART" id="SM00385">
    <property type="entry name" value="CYCLIN"/>
    <property type="match status" value="2"/>
</dbReference>
<feature type="region of interest" description="Disordered" evidence="6">
    <location>
        <begin position="1"/>
        <end position="33"/>
    </location>
</feature>
<keyword evidence="7" id="KW-1133">Transmembrane helix</keyword>
<dbReference type="Pfam" id="PF02984">
    <property type="entry name" value="Cyclin_C"/>
    <property type="match status" value="1"/>
</dbReference>
<feature type="transmembrane region" description="Helical" evidence="7">
    <location>
        <begin position="184"/>
        <end position="203"/>
    </location>
</feature>
<evidence type="ECO:0000313" key="10">
    <source>
        <dbReference type="EMBL" id="KAF3506703.1"/>
    </source>
</evidence>
<evidence type="ECO:0000259" key="8">
    <source>
        <dbReference type="SMART" id="SM00385"/>
    </source>
</evidence>
<gene>
    <name evidence="10" type="ORF">F2Q69_00005199</name>
</gene>
<feature type="compositionally biased region" description="Basic and acidic residues" evidence="6">
    <location>
        <begin position="69"/>
        <end position="80"/>
    </location>
</feature>
<dbReference type="PIRSF" id="PIRSF001771">
    <property type="entry name" value="Cyclin_A_B_D_E"/>
    <property type="match status" value="1"/>
</dbReference>
<dbReference type="AlphaFoldDB" id="A0A8S9P0V7"/>
<protein>
    <recommendedName>
        <fullName evidence="12">Cyclin N-terminal domain-containing protein</fullName>
    </recommendedName>
</protein>
<feature type="domain" description="Cyclin-like" evidence="8">
    <location>
        <begin position="253"/>
        <end position="329"/>
    </location>
</feature>
<dbReference type="InterPro" id="IPR013763">
    <property type="entry name" value="Cyclin-like_dom"/>
</dbReference>
<dbReference type="Pfam" id="PF00134">
    <property type="entry name" value="Cyclin_N"/>
    <property type="match status" value="2"/>
</dbReference>
<dbReference type="InterPro" id="IPR004367">
    <property type="entry name" value="Cyclin_C-dom"/>
</dbReference>
<keyword evidence="3 5" id="KW-0195">Cyclin</keyword>
<keyword evidence="2" id="KW-0132">Cell division</keyword>
<evidence type="ECO:0000256" key="3">
    <source>
        <dbReference type="ARBA" id="ARBA00023127"/>
    </source>
</evidence>
<evidence type="ECO:0000256" key="6">
    <source>
        <dbReference type="SAM" id="MobiDB-lite"/>
    </source>
</evidence>
<evidence type="ECO:0000256" key="1">
    <source>
        <dbReference type="ARBA" id="ARBA00006955"/>
    </source>
</evidence>
<proteinExistence type="inferred from homology"/>
<feature type="domain" description="Cyclin-like" evidence="8">
    <location>
        <begin position="130"/>
        <end position="240"/>
    </location>
</feature>
<dbReference type="SUPFAM" id="SSF47954">
    <property type="entry name" value="Cyclin-like"/>
    <property type="match status" value="2"/>
</dbReference>
<feature type="region of interest" description="Disordered" evidence="6">
    <location>
        <begin position="47"/>
        <end position="80"/>
    </location>
</feature>
<comment type="similarity">
    <text evidence="1">Belongs to the cyclin family. Cyclin AB subfamily.</text>
</comment>
<sequence length="330" mass="38764">MSDDKENFVRMTRAATKRKAAMAHEDRLSKKKKKRVVLGELPNLCNKQKQPVRVPKKQNKKKSNSKVPQESKSDIIDTRSDDPQMCAPYVTRIFVYLRQLEVKEKSRPLIDYIDKVQKDVTLNMRGVLVDWLVEVAEEYKLLSDTLTSLSPTSTDSCLFRLLIGKSFSFWEFLLCLLPPKQHLFLFFFVFFCLHLFWLMYAFFCRKYEEITPPNVEDFFYITDNTYTKQEIVKMEADILLALQFELGNPTTNTFLRRFTRVAKISIYLSELSMLEYNSLKFLPSVVAASAVYLARFIIRPKQHPWSVMLEEYTRYKAGDLRECVCWVLNG</sequence>
<name>A0A8S9P0V7_BRACR</name>
<accession>A0A8S9P0V7</accession>
<evidence type="ECO:0000256" key="7">
    <source>
        <dbReference type="SAM" id="Phobius"/>
    </source>
</evidence>
<dbReference type="SMART" id="SM01332">
    <property type="entry name" value="Cyclin_C"/>
    <property type="match status" value="1"/>
</dbReference>
<dbReference type="FunFam" id="1.10.472.10:FF:000013">
    <property type="entry name" value="Cyclin A1"/>
    <property type="match status" value="1"/>
</dbReference>
<feature type="compositionally biased region" description="Basic residues" evidence="6">
    <location>
        <begin position="54"/>
        <end position="64"/>
    </location>
</feature>
<dbReference type="GO" id="GO:0016538">
    <property type="term" value="F:cyclin-dependent protein serine/threonine kinase regulator activity"/>
    <property type="evidence" value="ECO:0007669"/>
    <property type="project" value="InterPro"/>
</dbReference>
<evidence type="ECO:0000256" key="4">
    <source>
        <dbReference type="ARBA" id="ARBA00023306"/>
    </source>
</evidence>
<keyword evidence="4" id="KW-0131">Cell cycle</keyword>
<dbReference type="Gene3D" id="1.10.472.10">
    <property type="entry name" value="Cyclin-like"/>
    <property type="match status" value="2"/>
</dbReference>